<evidence type="ECO:0000313" key="8">
    <source>
        <dbReference type="Proteomes" id="UP000008216"/>
    </source>
</evidence>
<dbReference type="GO" id="GO:0016020">
    <property type="term" value="C:membrane"/>
    <property type="evidence" value="ECO:0007669"/>
    <property type="project" value="UniProtKB-SubCell"/>
</dbReference>
<gene>
    <name evidence="7" type="ORF">APECO1_1390</name>
</gene>
<name>A0A0H2YXL7_ECOK1</name>
<evidence type="ECO:0000256" key="4">
    <source>
        <dbReference type="ARBA" id="ARBA00022989"/>
    </source>
</evidence>
<evidence type="ECO:0000256" key="6">
    <source>
        <dbReference type="SAM" id="Phobius"/>
    </source>
</evidence>
<feature type="transmembrane region" description="Helical" evidence="6">
    <location>
        <begin position="122"/>
        <end position="142"/>
    </location>
</feature>
<organism evidence="7 8">
    <name type="scientific">Escherichia coli O1:K1 / APEC</name>
    <dbReference type="NCBI Taxonomy" id="405955"/>
    <lineage>
        <taxon>Bacteria</taxon>
        <taxon>Pseudomonadati</taxon>
        <taxon>Pseudomonadota</taxon>
        <taxon>Gammaproteobacteria</taxon>
        <taxon>Enterobacterales</taxon>
        <taxon>Enterobacteriaceae</taxon>
        <taxon>Escherichia</taxon>
    </lineage>
</organism>
<dbReference type="KEGG" id="ecv:APECO1_1390"/>
<evidence type="ECO:0000256" key="3">
    <source>
        <dbReference type="ARBA" id="ARBA00022692"/>
    </source>
</evidence>
<keyword evidence="5 6" id="KW-0472">Membrane</keyword>
<keyword evidence="4 6" id="KW-1133">Transmembrane helix</keyword>
<dbReference type="AlphaFoldDB" id="A0A0H2YXL7"/>
<keyword evidence="3 6" id="KW-0812">Transmembrane</keyword>
<keyword evidence="8" id="KW-1185">Reference proteome</keyword>
<dbReference type="Proteomes" id="UP000008216">
    <property type="component" value="Chromosome"/>
</dbReference>
<dbReference type="Pfam" id="PF03741">
    <property type="entry name" value="TerC"/>
    <property type="match status" value="1"/>
</dbReference>
<dbReference type="EMBL" id="CP000468">
    <property type="protein sequence ID" value="ABJ00081.1"/>
    <property type="molecule type" value="Genomic_DNA"/>
</dbReference>
<sequence length="173" mass="19181">MAFTYYPAAFYRADAGDFVPHVDSARGGLFLIYKAIQEIREELSPAQEDEHGSGSRQLSLCGAIVQIMLLDIVFSLDSVITAVGLSQHIFIMIAAVMIAVGVMMFAAKTIGDFVNATPSIKILALTFLLFVGVLLVADSLNIHIAKEYLYFAIFFSLSVETLNIIRERRKFRH</sequence>
<dbReference type="PANTHER" id="PTHR30238">
    <property type="entry name" value="MEMBRANE BOUND PREDICTED REDOX MODULATOR"/>
    <property type="match status" value="1"/>
</dbReference>
<comment type="subcellular location">
    <subcellularLocation>
        <location evidence="1">Membrane</location>
        <topology evidence="1">Multi-pass membrane protein</topology>
    </subcellularLocation>
</comment>
<accession>A0A0H2YXL7</accession>
<reference evidence="7 8" key="1">
    <citation type="journal article" date="2007" name="J. Bacteriol.">
        <title>The genome sequence of avian pathogenic Escherichia coli strain O1:K1:H7 shares strong similarities with human extraintestinal pathogenic E. coli genomes.</title>
        <authorList>
            <person name="Johnson T.J."/>
            <person name="Kariyawasam S."/>
            <person name="Wannemuehler Y."/>
            <person name="Mangiamele P."/>
            <person name="Johnson S.J."/>
            <person name="Doetkott C."/>
            <person name="Skyberg J.A."/>
            <person name="Lynne A.M."/>
            <person name="Johnson J.R."/>
            <person name="Nolan L.K."/>
        </authorList>
    </citation>
    <scope>NUCLEOTIDE SEQUENCE [LARGE SCALE GENOMIC DNA]</scope>
    <source>
        <strain evidence="7">APEC O1</strain>
    </source>
</reference>
<proteinExistence type="inferred from homology"/>
<protein>
    <recommendedName>
        <fullName evidence="9">Transport protein</fullName>
    </recommendedName>
</protein>
<feature type="transmembrane region" description="Helical" evidence="6">
    <location>
        <begin position="89"/>
        <end position="110"/>
    </location>
</feature>
<dbReference type="HOGENOM" id="CLU_064910_1_0_6"/>
<feature type="transmembrane region" description="Helical" evidence="6">
    <location>
        <begin position="148"/>
        <end position="165"/>
    </location>
</feature>
<evidence type="ECO:0008006" key="9">
    <source>
        <dbReference type="Google" id="ProtNLM"/>
    </source>
</evidence>
<comment type="similarity">
    <text evidence="2">Belongs to the TerC family.</text>
</comment>
<evidence type="ECO:0000256" key="5">
    <source>
        <dbReference type="ARBA" id="ARBA00023136"/>
    </source>
</evidence>
<dbReference type="InterPro" id="IPR005496">
    <property type="entry name" value="Integral_membrane_TerC"/>
</dbReference>
<evidence type="ECO:0000256" key="2">
    <source>
        <dbReference type="ARBA" id="ARBA00007511"/>
    </source>
</evidence>
<evidence type="ECO:0000313" key="7">
    <source>
        <dbReference type="EMBL" id="ABJ00081.1"/>
    </source>
</evidence>
<evidence type="ECO:0000256" key="1">
    <source>
        <dbReference type="ARBA" id="ARBA00004141"/>
    </source>
</evidence>
<dbReference type="PANTHER" id="PTHR30238:SF4">
    <property type="entry name" value="SLL1022 PROTEIN"/>
    <property type="match status" value="1"/>
</dbReference>